<reference evidence="2 3" key="1">
    <citation type="submission" date="2018-11" db="EMBL/GenBank/DDBJ databases">
        <authorList>
            <consortium name="Pathogen Informatics"/>
        </authorList>
    </citation>
    <scope>NUCLEOTIDE SEQUENCE [LARGE SCALE GENOMIC DNA]</scope>
</reference>
<keyword evidence="3" id="KW-1185">Reference proteome</keyword>
<dbReference type="OrthoDB" id="5836137at2759"/>
<accession>A0A183FFM1</accession>
<protein>
    <submittedName>
        <fullName evidence="2 4">Uncharacterized protein</fullName>
    </submittedName>
</protein>
<feature type="transmembrane region" description="Helical" evidence="1">
    <location>
        <begin position="210"/>
        <end position="234"/>
    </location>
</feature>
<evidence type="ECO:0000313" key="4">
    <source>
        <dbReference type="WBParaSite" id="HPBE_0000533701-mRNA-1"/>
    </source>
</evidence>
<sequence length="262" mass="29367">MDNRRQGHKRLTTQPLKLMNTLYGMAERFALEIEDIKLGGVGLWSPGVQNHQITELELLVQPTSRQEAEDASHILTSLGKFSRLRKFVGGDWRSYDMTAALSNGLALSSRLEDLAIRNISECARDEMTTLFSVIPSHIHSLDLRSLTITDPEVIDLSKIRRVGWPDVLAPKAWKELLANGNRGLDGMRRCPALQYVAERISHTITKAGKLLRLMVLAAVVLTLLEQLPAILATLDQLDREDLLGGSVRDHRQRLPEATAKMY</sequence>
<dbReference type="WBParaSite" id="HPBE_0000533701-mRNA-1">
    <property type="protein sequence ID" value="HPBE_0000533701-mRNA-1"/>
    <property type="gene ID" value="HPBE_0000533701"/>
</dbReference>
<keyword evidence="1" id="KW-0472">Membrane</keyword>
<gene>
    <name evidence="2" type="ORF">HPBE_LOCUS5338</name>
</gene>
<evidence type="ECO:0000256" key="1">
    <source>
        <dbReference type="SAM" id="Phobius"/>
    </source>
</evidence>
<reference evidence="4" key="2">
    <citation type="submission" date="2019-09" db="UniProtKB">
        <authorList>
            <consortium name="WormBaseParasite"/>
        </authorList>
    </citation>
    <scope>IDENTIFICATION</scope>
</reference>
<evidence type="ECO:0000313" key="2">
    <source>
        <dbReference type="EMBL" id="VDO64200.1"/>
    </source>
</evidence>
<evidence type="ECO:0000313" key="3">
    <source>
        <dbReference type="Proteomes" id="UP000050761"/>
    </source>
</evidence>
<organism evidence="3 4">
    <name type="scientific">Heligmosomoides polygyrus</name>
    <name type="common">Parasitic roundworm</name>
    <dbReference type="NCBI Taxonomy" id="6339"/>
    <lineage>
        <taxon>Eukaryota</taxon>
        <taxon>Metazoa</taxon>
        <taxon>Ecdysozoa</taxon>
        <taxon>Nematoda</taxon>
        <taxon>Chromadorea</taxon>
        <taxon>Rhabditida</taxon>
        <taxon>Rhabditina</taxon>
        <taxon>Rhabditomorpha</taxon>
        <taxon>Strongyloidea</taxon>
        <taxon>Heligmosomidae</taxon>
        <taxon>Heligmosomoides</taxon>
    </lineage>
</organism>
<keyword evidence="1" id="KW-1133">Transmembrane helix</keyword>
<keyword evidence="1" id="KW-0812">Transmembrane</keyword>
<dbReference type="Proteomes" id="UP000050761">
    <property type="component" value="Unassembled WGS sequence"/>
</dbReference>
<dbReference type="EMBL" id="UZAH01025453">
    <property type="protein sequence ID" value="VDO64200.1"/>
    <property type="molecule type" value="Genomic_DNA"/>
</dbReference>
<proteinExistence type="predicted"/>
<accession>A0A3P7WSX2</accession>
<name>A0A183FFM1_HELPZ</name>
<dbReference type="AlphaFoldDB" id="A0A183FFM1"/>